<comment type="subunit">
    <text evidence="6">Part of the multisubunit transport protein particle (TRAPP) complex.</text>
</comment>
<dbReference type="PANTHER" id="PTHR23249">
    <property type="entry name" value="TRAFFICKING PROTEIN PARTICLE COMPLEX SUBUNIT"/>
    <property type="match status" value="1"/>
</dbReference>
<dbReference type="InterPro" id="IPR007233">
    <property type="entry name" value="TRAPPC"/>
</dbReference>
<accession>A0A7R9MDK8</accession>
<evidence type="ECO:0000313" key="7">
    <source>
        <dbReference type="EMBL" id="CAD7657004.1"/>
    </source>
</evidence>
<dbReference type="SMART" id="SM01399">
    <property type="entry name" value="Sybindin"/>
    <property type="match status" value="1"/>
</dbReference>
<keyword evidence="3 6" id="KW-0931">ER-Golgi transport</keyword>
<dbReference type="Gene3D" id="3.30.450.70">
    <property type="match status" value="1"/>
</dbReference>
<dbReference type="GO" id="GO:0006888">
    <property type="term" value="P:endoplasmic reticulum to Golgi vesicle-mediated transport"/>
    <property type="evidence" value="ECO:0007669"/>
    <property type="project" value="UniProtKB-UniRule"/>
</dbReference>
<name>A0A7R9MDK8_9ACAR</name>
<evidence type="ECO:0000256" key="3">
    <source>
        <dbReference type="ARBA" id="ARBA00022892"/>
    </source>
</evidence>
<evidence type="ECO:0000256" key="4">
    <source>
        <dbReference type="ARBA" id="ARBA00023034"/>
    </source>
</evidence>
<proteinExistence type="inferred from homology"/>
<dbReference type="EMBL" id="OC927012">
    <property type="protein sequence ID" value="CAD7657004.1"/>
    <property type="molecule type" value="Genomic_DNA"/>
</dbReference>
<evidence type="ECO:0000256" key="5">
    <source>
        <dbReference type="ARBA" id="ARBA00038167"/>
    </source>
</evidence>
<evidence type="ECO:0000313" key="8">
    <source>
        <dbReference type="Proteomes" id="UP000728032"/>
    </source>
</evidence>
<reference evidence="7" key="1">
    <citation type="submission" date="2020-11" db="EMBL/GenBank/DDBJ databases">
        <authorList>
            <person name="Tran Van P."/>
        </authorList>
    </citation>
    <scope>NUCLEOTIDE SEQUENCE</scope>
</reference>
<organism evidence="7">
    <name type="scientific">Oppiella nova</name>
    <dbReference type="NCBI Taxonomy" id="334625"/>
    <lineage>
        <taxon>Eukaryota</taxon>
        <taxon>Metazoa</taxon>
        <taxon>Ecdysozoa</taxon>
        <taxon>Arthropoda</taxon>
        <taxon>Chelicerata</taxon>
        <taxon>Arachnida</taxon>
        <taxon>Acari</taxon>
        <taxon>Acariformes</taxon>
        <taxon>Sarcoptiformes</taxon>
        <taxon>Oribatida</taxon>
        <taxon>Brachypylina</taxon>
        <taxon>Oppioidea</taxon>
        <taxon>Oppiidae</taxon>
        <taxon>Oppiella</taxon>
    </lineage>
</organism>
<dbReference type="GO" id="GO:0005783">
    <property type="term" value="C:endoplasmic reticulum"/>
    <property type="evidence" value="ECO:0007669"/>
    <property type="project" value="UniProtKB-SubCell"/>
</dbReference>
<evidence type="ECO:0000256" key="1">
    <source>
        <dbReference type="ARBA" id="ARBA00022448"/>
    </source>
</evidence>
<dbReference type="SUPFAM" id="SSF64356">
    <property type="entry name" value="SNARE-like"/>
    <property type="match status" value="1"/>
</dbReference>
<keyword evidence="1 6" id="KW-0813">Transport</keyword>
<comment type="subcellular location">
    <subcellularLocation>
        <location evidence="6">Endoplasmic reticulum</location>
    </subcellularLocation>
    <subcellularLocation>
        <location evidence="6">Golgi apparatus</location>
        <location evidence="6">cis-Golgi network</location>
    </subcellularLocation>
</comment>
<evidence type="ECO:0000256" key="6">
    <source>
        <dbReference type="RuleBase" id="RU366065"/>
    </source>
</evidence>
<sequence length="132" mass="15381">MDKVMITSDVGHSRCPLSADNEDSTRLLYGFLYSLKSFTARIGPVVSKDNNFLTYSTNAYQLIFYEMATSVKFVLLVSPDSTKNNEYYKQLLRDMYRIVYVEYYVKNGIRSESQVIDSQLFRDKLVEFFSKV</sequence>
<dbReference type="GO" id="GO:0005794">
    <property type="term" value="C:Golgi apparatus"/>
    <property type="evidence" value="ECO:0007669"/>
    <property type="project" value="UniProtKB-SubCell"/>
</dbReference>
<dbReference type="Pfam" id="PF04099">
    <property type="entry name" value="Sybindin"/>
    <property type="match status" value="1"/>
</dbReference>
<dbReference type="PANTHER" id="PTHR23249:SF16">
    <property type="entry name" value="TRAFFICKING PROTEIN PARTICLE COMPLEX SUBUNIT 1"/>
    <property type="match status" value="1"/>
</dbReference>
<gene>
    <name evidence="7" type="ORF">ONB1V03_LOCUS13638</name>
</gene>
<evidence type="ECO:0000256" key="2">
    <source>
        <dbReference type="ARBA" id="ARBA00022824"/>
    </source>
</evidence>
<dbReference type="Proteomes" id="UP000728032">
    <property type="component" value="Unassembled WGS sequence"/>
</dbReference>
<dbReference type="AlphaFoldDB" id="A0A7R9MDK8"/>
<keyword evidence="8" id="KW-1185">Reference proteome</keyword>
<comment type="similarity">
    <text evidence="5">Belongs to the TRAPP small subunits family. BET5 subfamily.</text>
</comment>
<keyword evidence="2 6" id="KW-0256">Endoplasmic reticulum</keyword>
<dbReference type="EMBL" id="CAJPVJ010012187">
    <property type="protein sequence ID" value="CAG2174191.1"/>
    <property type="molecule type" value="Genomic_DNA"/>
</dbReference>
<dbReference type="GO" id="GO:0030008">
    <property type="term" value="C:TRAPP complex"/>
    <property type="evidence" value="ECO:0007669"/>
    <property type="project" value="UniProtKB-UniRule"/>
</dbReference>
<protein>
    <recommendedName>
        <fullName evidence="6">Trafficking protein particle complex subunit</fullName>
    </recommendedName>
</protein>
<dbReference type="OrthoDB" id="246406at2759"/>
<keyword evidence="4 6" id="KW-0333">Golgi apparatus</keyword>
<dbReference type="InterPro" id="IPR011012">
    <property type="entry name" value="Longin-like_dom_sf"/>
</dbReference>